<evidence type="ECO:0000313" key="2">
    <source>
        <dbReference type="Proteomes" id="UP000830167"/>
    </source>
</evidence>
<organism evidence="1 2">
    <name type="scientific">Fodinisporobacter ferrooxydans</name>
    <dbReference type="NCBI Taxonomy" id="2901836"/>
    <lineage>
        <taxon>Bacteria</taxon>
        <taxon>Bacillati</taxon>
        <taxon>Bacillota</taxon>
        <taxon>Bacilli</taxon>
        <taxon>Bacillales</taxon>
        <taxon>Alicyclobacillaceae</taxon>
        <taxon>Fodinisporobacter</taxon>
    </lineage>
</organism>
<accession>A0ABY4CGX1</accession>
<keyword evidence="2" id="KW-1185">Reference proteome</keyword>
<proteinExistence type="predicted"/>
<dbReference type="RefSeq" id="WP_347436353.1">
    <property type="nucleotide sequence ID" value="NZ_CP089291.1"/>
</dbReference>
<name>A0ABY4CGX1_9BACL</name>
<dbReference type="EMBL" id="CP089291">
    <property type="protein sequence ID" value="UOF89663.1"/>
    <property type="molecule type" value="Genomic_DNA"/>
</dbReference>
<gene>
    <name evidence="1" type="ORF">LSG31_17520</name>
</gene>
<evidence type="ECO:0000313" key="1">
    <source>
        <dbReference type="EMBL" id="UOF89663.1"/>
    </source>
</evidence>
<reference evidence="1" key="1">
    <citation type="submission" date="2021-12" db="EMBL/GenBank/DDBJ databases">
        <title>Alicyclobacillaceae gen. nov., sp. nov., isolated from chalcocite enrichment system.</title>
        <authorList>
            <person name="Jiang Z."/>
        </authorList>
    </citation>
    <scope>NUCLEOTIDE SEQUENCE</scope>
    <source>
        <strain evidence="1">MYW30-H2</strain>
    </source>
</reference>
<sequence length="60" mass="7265">MSPELEAKIIFSIKRLRELMEEGSISDNEYRRLLWNYTSKLQSLMDQETFEQLLQKAFHE</sequence>
<protein>
    <submittedName>
        <fullName evidence="1">Uncharacterized protein</fullName>
    </submittedName>
</protein>
<dbReference type="Proteomes" id="UP000830167">
    <property type="component" value="Chromosome"/>
</dbReference>